<dbReference type="eggNOG" id="COG3188">
    <property type="taxonomic scope" value="Bacteria"/>
</dbReference>
<proteinExistence type="inferred from homology"/>
<evidence type="ECO:0000313" key="18">
    <source>
        <dbReference type="Proteomes" id="UP000041595"/>
    </source>
</evidence>
<evidence type="ECO:0000256" key="7">
    <source>
        <dbReference type="ARBA" id="ARBA00022729"/>
    </source>
</evidence>
<evidence type="ECO:0000313" key="15">
    <source>
        <dbReference type="EMBL" id="CNL34556.1"/>
    </source>
</evidence>
<dbReference type="FunFam" id="3.10.20.410:FF:000001">
    <property type="entry name" value="Fimbrial outer membrane usher protein"/>
    <property type="match status" value="1"/>
</dbReference>
<keyword evidence="8 11" id="KW-0472">Membrane</keyword>
<dbReference type="Pfam" id="PF13954">
    <property type="entry name" value="PapC_N"/>
    <property type="match status" value="1"/>
</dbReference>
<evidence type="ECO:0000259" key="14">
    <source>
        <dbReference type="Pfam" id="PF13954"/>
    </source>
</evidence>
<dbReference type="SUPFAM" id="SSF141729">
    <property type="entry name" value="FimD N-terminal domain-like"/>
    <property type="match status" value="1"/>
</dbReference>
<evidence type="ECO:0000256" key="5">
    <source>
        <dbReference type="ARBA" id="ARBA00022558"/>
    </source>
</evidence>
<keyword evidence="3 11" id="KW-0813">Transport</keyword>
<dbReference type="InterPro" id="IPR025885">
    <property type="entry name" value="PapC_N"/>
</dbReference>
<keyword evidence="5 11" id="KW-1029">Fimbrium biogenesis</keyword>
<gene>
    <name evidence="15" type="primary">fimD_2</name>
    <name evidence="16" type="synonym">fimD_3</name>
    <name evidence="15" type="ORF">ERS137965_02785</name>
    <name evidence="16" type="ORF">ERS137966_03082</name>
</gene>
<keyword evidence="10 11" id="KW-0998">Cell outer membrane</keyword>
<evidence type="ECO:0000256" key="1">
    <source>
        <dbReference type="ARBA" id="ARBA00004571"/>
    </source>
</evidence>
<evidence type="ECO:0000256" key="4">
    <source>
        <dbReference type="ARBA" id="ARBA00022452"/>
    </source>
</evidence>
<dbReference type="PROSITE" id="PS01151">
    <property type="entry name" value="FIMBRIAL_USHER"/>
    <property type="match status" value="1"/>
</dbReference>
<dbReference type="AlphaFoldDB" id="A0A0T9UDH3"/>
<dbReference type="InterPro" id="IPR025949">
    <property type="entry name" value="PapC-like_C"/>
</dbReference>
<dbReference type="Gene3D" id="2.60.40.2070">
    <property type="match status" value="1"/>
</dbReference>
<keyword evidence="4" id="KW-1134">Transmembrane beta strand</keyword>
<dbReference type="EMBL" id="CQEJ01000015">
    <property type="protein sequence ID" value="CNL34556.1"/>
    <property type="molecule type" value="Genomic_DNA"/>
</dbReference>
<dbReference type="InterPro" id="IPR000015">
    <property type="entry name" value="Fimb_usher"/>
</dbReference>
<evidence type="ECO:0000259" key="13">
    <source>
        <dbReference type="Pfam" id="PF13953"/>
    </source>
</evidence>
<evidence type="ECO:0000256" key="6">
    <source>
        <dbReference type="ARBA" id="ARBA00022692"/>
    </source>
</evidence>
<evidence type="ECO:0000313" key="17">
    <source>
        <dbReference type="Proteomes" id="UP000038647"/>
    </source>
</evidence>
<dbReference type="FunFam" id="2.60.40.3110:FF:000001">
    <property type="entry name" value="Putative fimbrial outer membrane usher"/>
    <property type="match status" value="1"/>
</dbReference>
<dbReference type="RefSeq" id="WP_231583197.1">
    <property type="nucleotide sequence ID" value="NZ_CQCP01000002.1"/>
</dbReference>
<evidence type="ECO:0000256" key="10">
    <source>
        <dbReference type="ARBA" id="ARBA00023237"/>
    </source>
</evidence>
<reference evidence="15 18" key="1">
    <citation type="submission" date="2015-03" db="EMBL/GenBank/DDBJ databases">
        <authorList>
            <person name="Murphy D."/>
        </authorList>
    </citation>
    <scope>NUCLEOTIDE SEQUENCE [LARGE SCALE GENOMIC DNA]</scope>
    <source>
        <strain evidence="15 18">IP06005</strain>
    </source>
</reference>
<keyword evidence="6 11" id="KW-0812">Transmembrane</keyword>
<feature type="domain" description="PapC-like C-terminal" evidence="13">
    <location>
        <begin position="774"/>
        <end position="839"/>
    </location>
</feature>
<reference evidence="16 17" key="2">
    <citation type="submission" date="2015-03" db="EMBL/GenBank/DDBJ databases">
        <authorList>
            <consortium name="Pathogen Informatics"/>
            <person name="Murphy D."/>
        </authorList>
    </citation>
    <scope>NUCLEOTIDE SEQUENCE [LARGE SCALE GENOMIC DNA]</scope>
    <source>
        <strain evidence="16 17">IP08791</strain>
    </source>
</reference>
<protein>
    <submittedName>
        <fullName evidence="15">Fimbrial biogenesis outer membrane usher protein</fullName>
    </submittedName>
</protein>
<dbReference type="Proteomes" id="UP000038647">
    <property type="component" value="Unassembled WGS sequence"/>
</dbReference>
<dbReference type="Gene3D" id="2.60.40.3110">
    <property type="match status" value="1"/>
</dbReference>
<comment type="similarity">
    <text evidence="2 11">Belongs to the fimbrial export usher family.</text>
</comment>
<feature type="domain" description="PapC N-terminal" evidence="14">
    <location>
        <begin position="41"/>
        <end position="189"/>
    </location>
</feature>
<dbReference type="GO" id="GO:0009279">
    <property type="term" value="C:cell outer membrane"/>
    <property type="evidence" value="ECO:0007669"/>
    <property type="project" value="UniProtKB-SubCell"/>
</dbReference>
<dbReference type="PANTHER" id="PTHR30451">
    <property type="entry name" value="OUTER MEMBRANE USHER PROTEIN"/>
    <property type="match status" value="1"/>
</dbReference>
<accession>A0A0T9UDH3</accession>
<organism evidence="15 18">
    <name type="scientific">Yersinia aldovae</name>
    <dbReference type="NCBI Taxonomy" id="29483"/>
    <lineage>
        <taxon>Bacteria</taxon>
        <taxon>Pseudomonadati</taxon>
        <taxon>Pseudomonadota</taxon>
        <taxon>Gammaproteobacteria</taxon>
        <taxon>Enterobacterales</taxon>
        <taxon>Yersiniaceae</taxon>
        <taxon>Yersinia</taxon>
    </lineage>
</organism>
<sequence>MKTKMSIKNRNIFKPQKLIIFISSSLFLLGISSQQASANDYFDPQLLENVGSQTSNTDLSVFDTDDSQSPGNYSVDILINDERVDTQRNIEFKQAKNIAGKDVLQACLSINDLKSWGVKIELFPLLDASPDGCSDLSAITQASQEFDFSQQQLKLSIPQAAISMQARGYVSPKQWNNGIPAMLLNYDFSGSQSRLQNSDGDNRSNSQFLNLRPGLNLGPWRFRNYTTWGRDNKGETSTQAIYTYVQRDIAILRSQLIMGDSTSPSDVFESVPLRGVQISSDDDMLPDSLRGYAPVVRGIARTNAQVIIRQSGYIIYQSYVAPGAFEITDMYSTGGNGDLDVTIKESDGSEQHLIFPFASLPVLMREGRMKYSMSGGEFRSYDNNIEKMKFAQLTGIYGLPHGMTLYGGTQGASHYKSVALGLGANLGSVGALSVDVTHAAAEKQGLDKTSGDSWRIRYSKNLVETGTNFAIAGYRYSTAGYATLQEVANSYNAQSGIQYGSSGSRNRAEISMNQKLSDQLGSLNISAVREDYWGEDRRMQSISTSYSNSWNQVSYNINYTYAKNSSSTNNYVKNNDHSVTFNISIPLSKWLPSTSASYSLNQGSNQKASQSVGLYGSALADNNLNWSVQQSYSAGSNESSSNLNTNYRGTYGELSGGYSSDTYQQRLNYGVRGAVLLHEDGLTLGQSLGETIVLVKAPGASGVGINNQSGVKTDYRGYAIVPFVSPYRQNTVALDNNTLPDDMDVDINTQTVVPTRGAVMRADFAPQIGYRAVITLQQPNGKPVPFGATVTQIDTTSPQGSIVGDGGSVYLTGLADKGRLMIRWGKSPDNQCQVDYRLSDQKPAFGLYKIENLQCRRL</sequence>
<dbReference type="GO" id="GO:0015473">
    <property type="term" value="F:fimbrial usher porin activity"/>
    <property type="evidence" value="ECO:0007669"/>
    <property type="project" value="InterPro"/>
</dbReference>
<dbReference type="Gene3D" id="2.60.40.2610">
    <property type="entry name" value="Outer membrane usher protein FimD, plug domain"/>
    <property type="match status" value="1"/>
</dbReference>
<feature type="chain" id="PRO_5006698627" evidence="12">
    <location>
        <begin position="39"/>
        <end position="858"/>
    </location>
</feature>
<dbReference type="Pfam" id="PF13953">
    <property type="entry name" value="PapC_C"/>
    <property type="match status" value="1"/>
</dbReference>
<dbReference type="Proteomes" id="UP000041595">
    <property type="component" value="Unassembled WGS sequence"/>
</dbReference>
<evidence type="ECO:0000256" key="3">
    <source>
        <dbReference type="ARBA" id="ARBA00022448"/>
    </source>
</evidence>
<keyword evidence="9" id="KW-1015">Disulfide bond</keyword>
<dbReference type="InterPro" id="IPR043142">
    <property type="entry name" value="PapC-like_C_sf"/>
</dbReference>
<evidence type="ECO:0000256" key="9">
    <source>
        <dbReference type="ARBA" id="ARBA00023157"/>
    </source>
</evidence>
<dbReference type="InterPro" id="IPR042186">
    <property type="entry name" value="FimD_plug_dom"/>
</dbReference>
<evidence type="ECO:0000313" key="16">
    <source>
        <dbReference type="EMBL" id="CNL38302.1"/>
    </source>
</evidence>
<evidence type="ECO:0000256" key="2">
    <source>
        <dbReference type="ARBA" id="ARBA00008064"/>
    </source>
</evidence>
<dbReference type="Pfam" id="PF00577">
    <property type="entry name" value="Usher"/>
    <property type="match status" value="1"/>
</dbReference>
<dbReference type="GO" id="GO:0009297">
    <property type="term" value="P:pilus assembly"/>
    <property type="evidence" value="ECO:0007669"/>
    <property type="project" value="InterPro"/>
</dbReference>
<dbReference type="EMBL" id="CQEH01000014">
    <property type="protein sequence ID" value="CNL38302.1"/>
    <property type="molecule type" value="Genomic_DNA"/>
</dbReference>
<feature type="signal peptide" evidence="12">
    <location>
        <begin position="1"/>
        <end position="38"/>
    </location>
</feature>
<dbReference type="InterPro" id="IPR018030">
    <property type="entry name" value="Fimbrial_membr_usher_CS"/>
</dbReference>
<dbReference type="InterPro" id="IPR037224">
    <property type="entry name" value="PapC_N_sf"/>
</dbReference>
<keyword evidence="7 12" id="KW-0732">Signal</keyword>
<dbReference type="PANTHER" id="PTHR30451:SF21">
    <property type="entry name" value="FIMBRIAL USHER DOMAIN-CONTAINING PROTEIN YDET-RELATED"/>
    <property type="match status" value="1"/>
</dbReference>
<keyword evidence="17" id="KW-1185">Reference proteome</keyword>
<evidence type="ECO:0000256" key="11">
    <source>
        <dbReference type="RuleBase" id="RU003884"/>
    </source>
</evidence>
<dbReference type="FunFam" id="2.60.40.2610:FF:000001">
    <property type="entry name" value="Outer membrane fimbrial usher protein"/>
    <property type="match status" value="1"/>
</dbReference>
<evidence type="ECO:0000256" key="12">
    <source>
        <dbReference type="SAM" id="SignalP"/>
    </source>
</evidence>
<evidence type="ECO:0000256" key="8">
    <source>
        <dbReference type="ARBA" id="ARBA00023136"/>
    </source>
</evidence>
<dbReference type="Gene3D" id="3.10.20.410">
    <property type="match status" value="1"/>
</dbReference>
<dbReference type="STRING" id="1453495.AT01_3712"/>
<name>A0A0T9UDH3_YERAL</name>
<comment type="subcellular location">
    <subcellularLocation>
        <location evidence="1 11">Cell outer membrane</location>
        <topology evidence="1 11">Multi-pass membrane protein</topology>
    </subcellularLocation>
</comment>